<comment type="caution">
    <text evidence="12">The sequence shown here is derived from an EMBL/GenBank/DDBJ whole genome shotgun (WGS) entry which is preliminary data.</text>
</comment>
<organism evidence="12 13">
    <name type="scientific">Amnimonas aquatica</name>
    <dbReference type="NCBI Taxonomy" id="2094561"/>
    <lineage>
        <taxon>Bacteria</taxon>
        <taxon>Pseudomonadati</taxon>
        <taxon>Pseudomonadota</taxon>
        <taxon>Gammaproteobacteria</taxon>
        <taxon>Moraxellales</taxon>
        <taxon>Moraxellaceae</taxon>
        <taxon>Amnimonas</taxon>
    </lineage>
</organism>
<dbReference type="EMBL" id="PTQZ01000031">
    <property type="protein sequence ID" value="PQA49369.1"/>
    <property type="molecule type" value="Genomic_DNA"/>
</dbReference>
<dbReference type="UniPathway" id="UPA00973"/>
<dbReference type="SUPFAM" id="SSF53756">
    <property type="entry name" value="UDP-Glycosyltransferase/glycogen phosphorylase"/>
    <property type="match status" value="1"/>
</dbReference>
<keyword evidence="8 11" id="KW-0808">Transferase</keyword>
<accession>A0A2P6AU56</accession>
<dbReference type="RefSeq" id="WP_105191311.1">
    <property type="nucleotide sequence ID" value="NZ_PTQZ01000031.1"/>
</dbReference>
<evidence type="ECO:0000256" key="11">
    <source>
        <dbReference type="HAMAP-Rule" id="MF_00392"/>
    </source>
</evidence>
<evidence type="ECO:0000313" key="13">
    <source>
        <dbReference type="Proteomes" id="UP000243900"/>
    </source>
</evidence>
<evidence type="ECO:0000256" key="3">
    <source>
        <dbReference type="ARBA" id="ARBA00012687"/>
    </source>
</evidence>
<dbReference type="EC" id="2.4.1.182" evidence="3 11"/>
<dbReference type="HAMAP" id="MF_00392">
    <property type="entry name" value="LpxB"/>
    <property type="match status" value="1"/>
</dbReference>
<evidence type="ECO:0000256" key="2">
    <source>
        <dbReference type="ARBA" id="ARBA00007868"/>
    </source>
</evidence>
<dbReference type="GO" id="GO:0005543">
    <property type="term" value="F:phospholipid binding"/>
    <property type="evidence" value="ECO:0007669"/>
    <property type="project" value="TreeGrafter"/>
</dbReference>
<evidence type="ECO:0000256" key="6">
    <source>
        <dbReference type="ARBA" id="ARBA00022556"/>
    </source>
</evidence>
<evidence type="ECO:0000256" key="10">
    <source>
        <dbReference type="ARBA" id="ARBA00048975"/>
    </source>
</evidence>
<dbReference type="CDD" id="cd01635">
    <property type="entry name" value="Glycosyltransferase_GTB-type"/>
    <property type="match status" value="1"/>
</dbReference>
<proteinExistence type="inferred from homology"/>
<comment type="catalytic activity">
    <reaction evidence="10 11">
        <text>a lipid X + a UDP-2-N,3-O-bis[(3R)-3-hydroxyacyl]-alpha-D-glucosamine = a lipid A disaccharide + UDP + H(+)</text>
        <dbReference type="Rhea" id="RHEA:67828"/>
        <dbReference type="ChEBI" id="CHEBI:15378"/>
        <dbReference type="ChEBI" id="CHEBI:58223"/>
        <dbReference type="ChEBI" id="CHEBI:137748"/>
        <dbReference type="ChEBI" id="CHEBI:176338"/>
        <dbReference type="ChEBI" id="CHEBI:176343"/>
        <dbReference type="EC" id="2.4.1.182"/>
    </reaction>
</comment>
<dbReference type="PANTHER" id="PTHR30372:SF4">
    <property type="entry name" value="LIPID-A-DISACCHARIDE SYNTHASE, MITOCHONDRIAL-RELATED"/>
    <property type="match status" value="1"/>
</dbReference>
<dbReference type="Proteomes" id="UP000243900">
    <property type="component" value="Unassembled WGS sequence"/>
</dbReference>
<comment type="function">
    <text evidence="1 11">Condensation of UDP-2,3-diacylglucosamine and 2,3-diacylglucosamine-1-phosphate to form lipid A disaccharide, a precursor of lipid A, a phosphorylated glycolipid that anchors the lipopolysaccharide to the outer membrane of the cell.</text>
</comment>
<evidence type="ECO:0000256" key="7">
    <source>
        <dbReference type="ARBA" id="ARBA00022676"/>
    </source>
</evidence>
<dbReference type="Pfam" id="PF02684">
    <property type="entry name" value="LpxB"/>
    <property type="match status" value="1"/>
</dbReference>
<dbReference type="PANTHER" id="PTHR30372">
    <property type="entry name" value="LIPID-A-DISACCHARIDE SYNTHASE"/>
    <property type="match status" value="1"/>
</dbReference>
<keyword evidence="9 11" id="KW-0443">Lipid metabolism</keyword>
<name>A0A2P6AU56_9GAMM</name>
<sequence length="415" mass="44397">MRATGPVFGIVAGEVSGDTLGAGLIRALRAHYPDARFVGIAGPQMLAEGAETLVPMERLSVMGLVEVLGRLRELFAIRDRLIDQLLDLKIDAYIGIDAPDFNLRIAARLKAAGIPVIHYVSPSVWAWRQGRVKGIRASVDLMLCLLPFEKAFYDQHGVRAVFVGHPLADSLPLQPDVAAARAALAVPGDATCVALLPGSRRGEVAGLLPLLLNAAELIRRERPQVRFLVPAINADRRVEIEALLAAHEAVQPAGRGRLPVQLHDDARGAGVGREVMAAADVVLLASGTATLEALLLKRPMVVAYRLHWLTWLIARLLVRIPFVSLPNLLAGRAVVPELLQHQATAENLARETLAWLSQPARLTETRTLFLGLHEQLRQDASATGAAAIRDLLAVLGSGQPQPSPDAAVGPADSGA</sequence>
<dbReference type="AlphaFoldDB" id="A0A2P6AU56"/>
<evidence type="ECO:0000256" key="1">
    <source>
        <dbReference type="ARBA" id="ARBA00002056"/>
    </source>
</evidence>
<protein>
    <recommendedName>
        <fullName evidence="4 11">Lipid-A-disaccharide synthase</fullName>
        <ecNumber evidence="3 11">2.4.1.182</ecNumber>
    </recommendedName>
</protein>
<keyword evidence="7 11" id="KW-0328">Glycosyltransferase</keyword>
<keyword evidence="6 11" id="KW-0441">Lipid A biosynthesis</keyword>
<reference evidence="13" key="1">
    <citation type="submission" date="2018-02" db="EMBL/GenBank/DDBJ databases">
        <title>Genome sequencing of Solimonas sp. HR-BB.</title>
        <authorList>
            <person name="Lee Y."/>
            <person name="Jeon C.O."/>
        </authorList>
    </citation>
    <scope>NUCLEOTIDE SEQUENCE [LARGE SCALE GENOMIC DNA]</scope>
    <source>
        <strain evidence="13">HR-E</strain>
    </source>
</reference>
<evidence type="ECO:0000256" key="8">
    <source>
        <dbReference type="ARBA" id="ARBA00022679"/>
    </source>
</evidence>
<evidence type="ECO:0000256" key="4">
    <source>
        <dbReference type="ARBA" id="ARBA00020902"/>
    </source>
</evidence>
<dbReference type="GO" id="GO:0009245">
    <property type="term" value="P:lipid A biosynthetic process"/>
    <property type="evidence" value="ECO:0007669"/>
    <property type="project" value="UniProtKB-UniRule"/>
</dbReference>
<dbReference type="InterPro" id="IPR003835">
    <property type="entry name" value="Glyco_trans_19"/>
</dbReference>
<keyword evidence="5 11" id="KW-0444">Lipid biosynthesis</keyword>
<evidence type="ECO:0000256" key="9">
    <source>
        <dbReference type="ARBA" id="ARBA00023098"/>
    </source>
</evidence>
<comment type="pathway">
    <text evidence="11">Bacterial outer membrane biogenesis; LPS lipid A biosynthesis.</text>
</comment>
<keyword evidence="13" id="KW-1185">Reference proteome</keyword>
<gene>
    <name evidence="11" type="primary">lpxB</name>
    <name evidence="12" type="ORF">C5O18_02615</name>
</gene>
<evidence type="ECO:0000313" key="12">
    <source>
        <dbReference type="EMBL" id="PQA49369.1"/>
    </source>
</evidence>
<comment type="similarity">
    <text evidence="2 11">Belongs to the LpxB family.</text>
</comment>
<dbReference type="OrthoDB" id="9801642at2"/>
<dbReference type="GO" id="GO:0008915">
    <property type="term" value="F:lipid-A-disaccharide synthase activity"/>
    <property type="evidence" value="ECO:0007669"/>
    <property type="project" value="UniProtKB-UniRule"/>
</dbReference>
<dbReference type="GO" id="GO:0016020">
    <property type="term" value="C:membrane"/>
    <property type="evidence" value="ECO:0007669"/>
    <property type="project" value="GOC"/>
</dbReference>
<evidence type="ECO:0000256" key="5">
    <source>
        <dbReference type="ARBA" id="ARBA00022516"/>
    </source>
</evidence>
<dbReference type="NCBIfam" id="TIGR00215">
    <property type="entry name" value="lpxB"/>
    <property type="match status" value="1"/>
</dbReference>